<sequence length="91" mass="10049">MLPSAVSDLTAELGRSRPAQPAPRPGPAQPQPPRARQAELVICDKAIERTFAWLGQSRRLARDHERLPETGEAMIHGAMTRIMLRRLAMAA</sequence>
<comment type="caution">
    <text evidence="3">The sequence shown here is derived from an EMBL/GenBank/DDBJ whole genome shotgun (WGS) entry which is preliminary data.</text>
</comment>
<dbReference type="RefSeq" id="WP_343894257.1">
    <property type="nucleotide sequence ID" value="NZ_BAAAFZ010000009.1"/>
</dbReference>
<dbReference type="EMBL" id="BAAAFZ010000009">
    <property type="protein sequence ID" value="GAA0574797.1"/>
    <property type="molecule type" value="Genomic_DNA"/>
</dbReference>
<gene>
    <name evidence="3" type="ORF">GCM10009416_11880</name>
</gene>
<dbReference type="Pfam" id="PF13586">
    <property type="entry name" value="DDE_Tnp_1_2"/>
    <property type="match status" value="1"/>
</dbReference>
<evidence type="ECO:0000256" key="1">
    <source>
        <dbReference type="SAM" id="MobiDB-lite"/>
    </source>
</evidence>
<dbReference type="InterPro" id="IPR025668">
    <property type="entry name" value="Tnp_DDE_dom"/>
</dbReference>
<keyword evidence="4" id="KW-1185">Reference proteome</keyword>
<dbReference type="Proteomes" id="UP001501588">
    <property type="component" value="Unassembled WGS sequence"/>
</dbReference>
<reference evidence="3 4" key="1">
    <citation type="journal article" date="2019" name="Int. J. Syst. Evol. Microbiol.">
        <title>The Global Catalogue of Microorganisms (GCM) 10K type strain sequencing project: providing services to taxonomists for standard genome sequencing and annotation.</title>
        <authorList>
            <consortium name="The Broad Institute Genomics Platform"/>
            <consortium name="The Broad Institute Genome Sequencing Center for Infectious Disease"/>
            <person name="Wu L."/>
            <person name="Ma J."/>
        </authorList>
    </citation>
    <scope>NUCLEOTIDE SEQUENCE [LARGE SCALE GENOMIC DNA]</scope>
    <source>
        <strain evidence="3 4">JCM 9933</strain>
    </source>
</reference>
<evidence type="ECO:0000313" key="4">
    <source>
        <dbReference type="Proteomes" id="UP001501588"/>
    </source>
</evidence>
<feature type="domain" description="Transposase DDE" evidence="2">
    <location>
        <begin position="29"/>
        <end position="85"/>
    </location>
</feature>
<name>A0ABN1EUJ3_9PROT</name>
<feature type="region of interest" description="Disordered" evidence="1">
    <location>
        <begin position="1"/>
        <end position="36"/>
    </location>
</feature>
<dbReference type="PANTHER" id="PTHR30007:SF0">
    <property type="entry name" value="TRANSPOSASE"/>
    <property type="match status" value="1"/>
</dbReference>
<feature type="compositionally biased region" description="Pro residues" evidence="1">
    <location>
        <begin position="20"/>
        <end position="33"/>
    </location>
</feature>
<dbReference type="PANTHER" id="PTHR30007">
    <property type="entry name" value="PHP DOMAIN PROTEIN"/>
    <property type="match status" value="1"/>
</dbReference>
<evidence type="ECO:0000259" key="2">
    <source>
        <dbReference type="Pfam" id="PF13586"/>
    </source>
</evidence>
<accession>A0ABN1EUJ3</accession>
<proteinExistence type="predicted"/>
<organism evidence="3 4">
    <name type="scientific">Craurococcus roseus</name>
    <dbReference type="NCBI Taxonomy" id="77585"/>
    <lineage>
        <taxon>Bacteria</taxon>
        <taxon>Pseudomonadati</taxon>
        <taxon>Pseudomonadota</taxon>
        <taxon>Alphaproteobacteria</taxon>
        <taxon>Acetobacterales</taxon>
        <taxon>Acetobacteraceae</taxon>
        <taxon>Craurococcus</taxon>
    </lineage>
</organism>
<evidence type="ECO:0000313" key="3">
    <source>
        <dbReference type="EMBL" id="GAA0574797.1"/>
    </source>
</evidence>
<protein>
    <recommendedName>
        <fullName evidence="2">Transposase DDE domain-containing protein</fullName>
    </recommendedName>
</protein>